<comment type="caution">
    <text evidence="1">The sequence shown here is derived from an EMBL/GenBank/DDBJ whole genome shotgun (WGS) entry which is preliminary data.</text>
</comment>
<protein>
    <submittedName>
        <fullName evidence="1">Uncharacterized protein</fullName>
    </submittedName>
</protein>
<keyword evidence="2" id="KW-1185">Reference proteome</keyword>
<sequence length="72" mass="7746">MQPVTLLVSSGDSERLRPLFALKKNLPEGVATADHLLPSQPILPSLTVAVPCPPWQLNIQNPLSINHLSLTG</sequence>
<dbReference type="EMBL" id="JAHUTJ010011093">
    <property type="protein sequence ID" value="MED6268727.1"/>
    <property type="molecule type" value="Genomic_DNA"/>
</dbReference>
<proteinExistence type="predicted"/>
<organism evidence="1 2">
    <name type="scientific">Characodon lateralis</name>
    <dbReference type="NCBI Taxonomy" id="208331"/>
    <lineage>
        <taxon>Eukaryota</taxon>
        <taxon>Metazoa</taxon>
        <taxon>Chordata</taxon>
        <taxon>Craniata</taxon>
        <taxon>Vertebrata</taxon>
        <taxon>Euteleostomi</taxon>
        <taxon>Actinopterygii</taxon>
        <taxon>Neopterygii</taxon>
        <taxon>Teleostei</taxon>
        <taxon>Neoteleostei</taxon>
        <taxon>Acanthomorphata</taxon>
        <taxon>Ovalentaria</taxon>
        <taxon>Atherinomorphae</taxon>
        <taxon>Cyprinodontiformes</taxon>
        <taxon>Goodeidae</taxon>
        <taxon>Characodon</taxon>
    </lineage>
</organism>
<evidence type="ECO:0000313" key="1">
    <source>
        <dbReference type="EMBL" id="MED6268727.1"/>
    </source>
</evidence>
<evidence type="ECO:0000313" key="2">
    <source>
        <dbReference type="Proteomes" id="UP001352852"/>
    </source>
</evidence>
<accession>A0ABU7D0P3</accession>
<name>A0ABU7D0P3_9TELE</name>
<dbReference type="Proteomes" id="UP001352852">
    <property type="component" value="Unassembled WGS sequence"/>
</dbReference>
<reference evidence="1 2" key="1">
    <citation type="submission" date="2021-06" db="EMBL/GenBank/DDBJ databases">
        <authorList>
            <person name="Palmer J.M."/>
        </authorList>
    </citation>
    <scope>NUCLEOTIDE SEQUENCE [LARGE SCALE GENOMIC DNA]</scope>
    <source>
        <strain evidence="1 2">CL_MEX2019</strain>
        <tissue evidence="1">Muscle</tissue>
    </source>
</reference>
<gene>
    <name evidence="1" type="ORF">CHARACLAT_025284</name>
</gene>